<dbReference type="AlphaFoldDB" id="A0A0S8FSQ9"/>
<evidence type="ECO:0000259" key="7">
    <source>
        <dbReference type="Pfam" id="PF00892"/>
    </source>
</evidence>
<dbReference type="Pfam" id="PF00892">
    <property type="entry name" value="EamA"/>
    <property type="match status" value="2"/>
</dbReference>
<dbReference type="InterPro" id="IPR000620">
    <property type="entry name" value="EamA_dom"/>
</dbReference>
<protein>
    <recommendedName>
        <fullName evidence="7">EamA domain-containing protein</fullName>
    </recommendedName>
</protein>
<gene>
    <name evidence="8" type="ORF">AMJ83_06070</name>
</gene>
<evidence type="ECO:0000313" key="8">
    <source>
        <dbReference type="EMBL" id="KPK63753.1"/>
    </source>
</evidence>
<feature type="transmembrane region" description="Helical" evidence="6">
    <location>
        <begin position="241"/>
        <end position="259"/>
    </location>
</feature>
<dbReference type="InterPro" id="IPR037185">
    <property type="entry name" value="EmrE-like"/>
</dbReference>
<dbReference type="SUPFAM" id="SSF103481">
    <property type="entry name" value="Multidrug resistance efflux transporter EmrE"/>
    <property type="match status" value="2"/>
</dbReference>
<dbReference type="InterPro" id="IPR051258">
    <property type="entry name" value="Diverse_Substrate_Transporter"/>
</dbReference>
<dbReference type="STRING" id="1703779.AMJ83_06070"/>
<feature type="transmembrane region" description="Helical" evidence="6">
    <location>
        <begin position="208"/>
        <end position="229"/>
    </location>
</feature>
<evidence type="ECO:0000256" key="3">
    <source>
        <dbReference type="ARBA" id="ARBA00022692"/>
    </source>
</evidence>
<dbReference type="PANTHER" id="PTHR42920:SF5">
    <property type="entry name" value="EAMA DOMAIN-CONTAINING PROTEIN"/>
    <property type="match status" value="1"/>
</dbReference>
<keyword evidence="4 6" id="KW-1133">Transmembrane helix</keyword>
<keyword evidence="3 6" id="KW-0812">Transmembrane</keyword>
<feature type="transmembrane region" description="Helical" evidence="6">
    <location>
        <begin position="157"/>
        <end position="177"/>
    </location>
</feature>
<feature type="transmembrane region" description="Helical" evidence="6">
    <location>
        <begin position="271"/>
        <end position="291"/>
    </location>
</feature>
<keyword evidence="2" id="KW-1003">Cell membrane</keyword>
<evidence type="ECO:0000313" key="9">
    <source>
        <dbReference type="Proteomes" id="UP000051373"/>
    </source>
</evidence>
<feature type="transmembrane region" description="Helical" evidence="6">
    <location>
        <begin position="184"/>
        <end position="202"/>
    </location>
</feature>
<feature type="transmembrane region" description="Helical" evidence="6">
    <location>
        <begin position="98"/>
        <end position="120"/>
    </location>
</feature>
<organism evidence="8 9">
    <name type="scientific">candidate division WOR_3 bacterium SM23_42</name>
    <dbReference type="NCBI Taxonomy" id="1703779"/>
    <lineage>
        <taxon>Bacteria</taxon>
        <taxon>Bacteria division WOR-3</taxon>
    </lineage>
</organism>
<feature type="domain" description="EamA" evidence="7">
    <location>
        <begin position="67"/>
        <end position="200"/>
    </location>
</feature>
<accession>A0A0S8FSQ9</accession>
<evidence type="ECO:0000256" key="2">
    <source>
        <dbReference type="ARBA" id="ARBA00022475"/>
    </source>
</evidence>
<evidence type="ECO:0000256" key="6">
    <source>
        <dbReference type="SAM" id="Phobius"/>
    </source>
</evidence>
<feature type="transmembrane region" description="Helical" evidence="6">
    <location>
        <begin position="68"/>
        <end position="86"/>
    </location>
</feature>
<comment type="subcellular location">
    <subcellularLocation>
        <location evidence="1">Cell membrane</location>
        <topology evidence="1">Multi-pass membrane protein</topology>
    </subcellularLocation>
</comment>
<comment type="caution">
    <text evidence="8">The sequence shown here is derived from an EMBL/GenBank/DDBJ whole genome shotgun (WGS) entry which is preliminary data.</text>
</comment>
<feature type="transmembrane region" description="Helical" evidence="6">
    <location>
        <begin position="327"/>
        <end position="346"/>
    </location>
</feature>
<feature type="domain" description="EamA" evidence="7">
    <location>
        <begin position="210"/>
        <end position="344"/>
    </location>
</feature>
<evidence type="ECO:0000256" key="1">
    <source>
        <dbReference type="ARBA" id="ARBA00004651"/>
    </source>
</evidence>
<evidence type="ECO:0000256" key="5">
    <source>
        <dbReference type="ARBA" id="ARBA00023136"/>
    </source>
</evidence>
<keyword evidence="5 6" id="KW-0472">Membrane</keyword>
<dbReference type="Proteomes" id="UP000051373">
    <property type="component" value="Unassembled WGS sequence"/>
</dbReference>
<dbReference type="EMBL" id="LJUJ01000009">
    <property type="protein sequence ID" value="KPK63753.1"/>
    <property type="molecule type" value="Genomic_DNA"/>
</dbReference>
<proteinExistence type="predicted"/>
<sequence>MLESLIRVQRLKSRIGGRPERSFGFGRKCVIDSLFRIIIICSNQDYNIMQVRKNGRSSAIMHRDNTRGFLYALGGTLLVSTNYITAKYGLMGFNPETFSFVWTLAASVYSFIILIISGHVNDLAIPAQNVRSIAVLGLATGVGMILAWSGLSLLDPSFASFLWRFSPVLIIILSIFVLGERLRWVEAVPIAIMVLGGAMTTLGRWHIVGAGVVLTLLGCIAVAVQMLVVKMNVGDIHPNVLVFYRVALAALVIGLWGLVNGKLYFEVETSHLLVTLTGAFLGPSASFLLTFRSYRYWELSRSSIVLTGQPLLVLPMAYLAFHKIPTGMELLGGFVILAGAFCLVWMHRSQIIQ</sequence>
<evidence type="ECO:0000256" key="4">
    <source>
        <dbReference type="ARBA" id="ARBA00022989"/>
    </source>
</evidence>
<dbReference type="GO" id="GO:0005886">
    <property type="term" value="C:plasma membrane"/>
    <property type="evidence" value="ECO:0007669"/>
    <property type="project" value="UniProtKB-SubCell"/>
</dbReference>
<name>A0A0S8FSQ9_UNCW3</name>
<reference evidence="8 9" key="1">
    <citation type="journal article" date="2015" name="Microbiome">
        <title>Genomic resolution of linkages in carbon, nitrogen, and sulfur cycling among widespread estuary sediment bacteria.</title>
        <authorList>
            <person name="Baker B.J."/>
            <person name="Lazar C.S."/>
            <person name="Teske A.P."/>
            <person name="Dick G.J."/>
        </authorList>
    </citation>
    <scope>NUCLEOTIDE SEQUENCE [LARGE SCALE GENOMIC DNA]</scope>
    <source>
        <strain evidence="8">SM23_42</strain>
    </source>
</reference>
<feature type="transmembrane region" description="Helical" evidence="6">
    <location>
        <begin position="303"/>
        <end position="321"/>
    </location>
</feature>
<feature type="transmembrane region" description="Helical" evidence="6">
    <location>
        <begin position="132"/>
        <end position="151"/>
    </location>
</feature>
<dbReference type="PANTHER" id="PTHR42920">
    <property type="entry name" value="OS03G0707200 PROTEIN-RELATED"/>
    <property type="match status" value="1"/>
</dbReference>